<keyword evidence="1" id="KW-0496">Mitochondrion</keyword>
<gene>
    <name evidence="1" type="ORF">ABT39_MTgene2341</name>
</gene>
<evidence type="ECO:0000313" key="1">
    <source>
        <dbReference type="EMBL" id="KUM45775.1"/>
    </source>
</evidence>
<protein>
    <submittedName>
        <fullName evidence="1">Uncharacterized protein</fullName>
    </submittedName>
</protein>
<dbReference type="AlphaFoldDB" id="A0A101LUV3"/>
<sequence>MDDVAAIHGHGPLFASSKHGGLFKWFLLCCLDVKNRYPWFCFIDVRDARAKFASAFSAAIGGKHRQ</sequence>
<geneLocation type="mitochondrion" evidence="1"/>
<proteinExistence type="predicted"/>
<organism evidence="1">
    <name type="scientific">Picea glauca</name>
    <name type="common">White spruce</name>
    <name type="synonym">Pinus glauca</name>
    <dbReference type="NCBI Taxonomy" id="3330"/>
    <lineage>
        <taxon>Eukaryota</taxon>
        <taxon>Viridiplantae</taxon>
        <taxon>Streptophyta</taxon>
        <taxon>Embryophyta</taxon>
        <taxon>Tracheophyta</taxon>
        <taxon>Spermatophyta</taxon>
        <taxon>Pinopsida</taxon>
        <taxon>Pinidae</taxon>
        <taxon>Conifers I</taxon>
        <taxon>Pinales</taxon>
        <taxon>Pinaceae</taxon>
        <taxon>Picea</taxon>
    </lineage>
</organism>
<comment type="caution">
    <text evidence="1">The sequence shown here is derived from an EMBL/GenBank/DDBJ whole genome shotgun (WGS) entry which is preliminary data.</text>
</comment>
<name>A0A101LUV3_PICGL</name>
<dbReference type="EMBL" id="LKAM01000016">
    <property type="protein sequence ID" value="KUM45775.1"/>
    <property type="molecule type" value="Genomic_DNA"/>
</dbReference>
<accession>A0A101LUV3</accession>
<reference evidence="1" key="1">
    <citation type="journal article" date="2015" name="Genome Biol. Evol.">
        <title>Organellar Genomes of White Spruce (Picea glauca): Assembly and Annotation.</title>
        <authorList>
            <person name="Jackman S.D."/>
            <person name="Warren R.L."/>
            <person name="Gibb E.A."/>
            <person name="Vandervalk B.P."/>
            <person name="Mohamadi H."/>
            <person name="Chu J."/>
            <person name="Raymond A."/>
            <person name="Pleasance S."/>
            <person name="Coope R."/>
            <person name="Wildung M.R."/>
            <person name="Ritland C.E."/>
            <person name="Bousquet J."/>
            <person name="Jones S.J."/>
            <person name="Bohlmann J."/>
            <person name="Birol I."/>
        </authorList>
    </citation>
    <scope>NUCLEOTIDE SEQUENCE [LARGE SCALE GENOMIC DNA]</scope>
    <source>
        <tissue evidence="1">Flushing bud</tissue>
    </source>
</reference>